<evidence type="ECO:0000313" key="2">
    <source>
        <dbReference type="Proteomes" id="UP000249842"/>
    </source>
</evidence>
<dbReference type="EMBL" id="QFYP01000001">
    <property type="protein sequence ID" value="RAK59883.1"/>
    <property type="molecule type" value="Genomic_DNA"/>
</dbReference>
<comment type="caution">
    <text evidence="1">The sequence shown here is derived from an EMBL/GenBank/DDBJ whole genome shotgun (WGS) entry which is preliminary data.</text>
</comment>
<name>A0A328AY82_9CAUL</name>
<accession>A0A328AY82</accession>
<dbReference type="AlphaFoldDB" id="A0A328AY82"/>
<protein>
    <submittedName>
        <fullName evidence="1">Uncharacterized protein</fullName>
    </submittedName>
</protein>
<dbReference type="Proteomes" id="UP000249842">
    <property type="component" value="Unassembled WGS sequence"/>
</dbReference>
<proteinExistence type="predicted"/>
<sequence>MTRRLQGALRKDPRVQAAVAEAHAGKALMVWNGDWVRHTGQDGNGLAAVREAIMWEVGFAPQACRAEAMRGLVLISLADGPGAPRLVVGGGYWRWSDLLGAAPPGAGRAFRPG</sequence>
<gene>
    <name evidence="1" type="ORF">DJ021_08725</name>
</gene>
<reference evidence="2" key="1">
    <citation type="submission" date="2018-05" db="EMBL/GenBank/DDBJ databases">
        <authorList>
            <person name="Li X."/>
        </authorList>
    </citation>
    <scope>NUCLEOTIDE SEQUENCE [LARGE SCALE GENOMIC DNA]</scope>
    <source>
        <strain evidence="2">HKS-05</strain>
    </source>
</reference>
<evidence type="ECO:0000313" key="1">
    <source>
        <dbReference type="EMBL" id="RAK59883.1"/>
    </source>
</evidence>
<keyword evidence="2" id="KW-1185">Reference proteome</keyword>
<organism evidence="1 2">
    <name type="scientific">Phenylobacterium hankyongense</name>
    <dbReference type="NCBI Taxonomy" id="1813876"/>
    <lineage>
        <taxon>Bacteria</taxon>
        <taxon>Pseudomonadati</taxon>
        <taxon>Pseudomonadota</taxon>
        <taxon>Alphaproteobacteria</taxon>
        <taxon>Caulobacterales</taxon>
        <taxon>Caulobacteraceae</taxon>
        <taxon>Phenylobacterium</taxon>
    </lineage>
</organism>